<proteinExistence type="predicted"/>
<protein>
    <submittedName>
        <fullName evidence="1">Uncharacterized protein</fullName>
    </submittedName>
</protein>
<keyword evidence="2" id="KW-1185">Reference proteome</keyword>
<evidence type="ECO:0000313" key="1">
    <source>
        <dbReference type="EMBL" id="GMH08689.1"/>
    </source>
</evidence>
<reference evidence="1" key="1">
    <citation type="submission" date="2023-05" db="EMBL/GenBank/DDBJ databases">
        <title>Nepenthes gracilis genome sequencing.</title>
        <authorList>
            <person name="Fukushima K."/>
        </authorList>
    </citation>
    <scope>NUCLEOTIDE SEQUENCE</scope>
    <source>
        <strain evidence="1">SING2019-196</strain>
    </source>
</reference>
<comment type="caution">
    <text evidence="1">The sequence shown here is derived from an EMBL/GenBank/DDBJ whole genome shotgun (WGS) entry which is preliminary data.</text>
</comment>
<dbReference type="EMBL" id="BSYO01000008">
    <property type="protein sequence ID" value="GMH08689.1"/>
    <property type="molecule type" value="Genomic_DNA"/>
</dbReference>
<dbReference type="Proteomes" id="UP001279734">
    <property type="component" value="Unassembled WGS sequence"/>
</dbReference>
<sequence length="114" mass="12572">MTEFVRRWKGLQVGKNGRDFQCSVPQQSARHLAQQPASLRVAVRSSATRGTPLTLRGLSRRRIQCPQDRLLGPGAGHTCPAERIVVVGSDSYRLGTQSEITVCGLRALRNCPFE</sequence>
<name>A0AAD3SDJ2_NEPGR</name>
<dbReference type="AlphaFoldDB" id="A0AAD3SDJ2"/>
<organism evidence="1 2">
    <name type="scientific">Nepenthes gracilis</name>
    <name type="common">Slender pitcher plant</name>
    <dbReference type="NCBI Taxonomy" id="150966"/>
    <lineage>
        <taxon>Eukaryota</taxon>
        <taxon>Viridiplantae</taxon>
        <taxon>Streptophyta</taxon>
        <taxon>Embryophyta</taxon>
        <taxon>Tracheophyta</taxon>
        <taxon>Spermatophyta</taxon>
        <taxon>Magnoliopsida</taxon>
        <taxon>eudicotyledons</taxon>
        <taxon>Gunneridae</taxon>
        <taxon>Pentapetalae</taxon>
        <taxon>Caryophyllales</taxon>
        <taxon>Nepenthaceae</taxon>
        <taxon>Nepenthes</taxon>
    </lineage>
</organism>
<accession>A0AAD3SDJ2</accession>
<gene>
    <name evidence="1" type="ORF">Nepgr_010529</name>
</gene>
<evidence type="ECO:0000313" key="2">
    <source>
        <dbReference type="Proteomes" id="UP001279734"/>
    </source>
</evidence>